<dbReference type="GO" id="GO:0005509">
    <property type="term" value="F:calcium ion binding"/>
    <property type="evidence" value="ECO:0007669"/>
    <property type="project" value="InterPro"/>
</dbReference>
<feature type="domain" description="Calx-beta" evidence="4">
    <location>
        <begin position="939"/>
        <end position="1030"/>
    </location>
</feature>
<dbReference type="InterPro" id="IPR011049">
    <property type="entry name" value="Serralysin-like_metalloprot_C"/>
</dbReference>
<dbReference type="SUPFAM" id="SSF101898">
    <property type="entry name" value="NHL repeat"/>
    <property type="match status" value="1"/>
</dbReference>
<dbReference type="PANTHER" id="PTHR42754">
    <property type="entry name" value="ENDOGLUCANASE"/>
    <property type="match status" value="1"/>
</dbReference>
<dbReference type="SUPFAM" id="SSF49299">
    <property type="entry name" value="PKD domain"/>
    <property type="match status" value="1"/>
</dbReference>
<keyword evidence="2" id="KW-0677">Repeat</keyword>
<dbReference type="SMART" id="SM00237">
    <property type="entry name" value="Calx_beta"/>
    <property type="match status" value="11"/>
</dbReference>
<dbReference type="GO" id="GO:0007154">
    <property type="term" value="P:cell communication"/>
    <property type="evidence" value="ECO:0007669"/>
    <property type="project" value="InterPro"/>
</dbReference>
<dbReference type="InterPro" id="IPR018511">
    <property type="entry name" value="Hemolysin-typ_Ca-bd_CS"/>
</dbReference>
<accession>A0A5M6DM62</accession>
<feature type="domain" description="Calx-beta" evidence="4">
    <location>
        <begin position="2685"/>
        <end position="2774"/>
    </location>
</feature>
<feature type="domain" description="Calx-beta" evidence="4">
    <location>
        <begin position="1449"/>
        <end position="1543"/>
    </location>
</feature>
<dbReference type="GO" id="GO:0016020">
    <property type="term" value="C:membrane"/>
    <property type="evidence" value="ECO:0007669"/>
    <property type="project" value="InterPro"/>
</dbReference>
<feature type="domain" description="Calx-beta" evidence="4">
    <location>
        <begin position="3093"/>
        <end position="3182"/>
    </location>
</feature>
<proteinExistence type="predicted"/>
<evidence type="ECO:0000256" key="1">
    <source>
        <dbReference type="ARBA" id="ARBA00022729"/>
    </source>
</evidence>
<keyword evidence="3" id="KW-0106">Calcium</keyword>
<dbReference type="PANTHER" id="PTHR42754:SF1">
    <property type="entry name" value="LIPOPROTEIN"/>
    <property type="match status" value="1"/>
</dbReference>
<evidence type="ECO:0000313" key="6">
    <source>
        <dbReference type="Proteomes" id="UP000324479"/>
    </source>
</evidence>
<dbReference type="InterPro" id="IPR013783">
    <property type="entry name" value="Ig-like_fold"/>
</dbReference>
<dbReference type="Pfam" id="PF00353">
    <property type="entry name" value="HemolysinCabind"/>
    <property type="match status" value="2"/>
</dbReference>
<dbReference type="Pfam" id="PF03160">
    <property type="entry name" value="Calx-beta"/>
    <property type="match status" value="11"/>
</dbReference>
<protein>
    <recommendedName>
        <fullName evidence="4">Calx-beta domain-containing protein</fullName>
    </recommendedName>
</protein>
<dbReference type="InterPro" id="IPR001343">
    <property type="entry name" value="Hemolysn_Ca-bd"/>
</dbReference>
<dbReference type="SUPFAM" id="SSF63829">
    <property type="entry name" value="Calcium-dependent phosphotriesterase"/>
    <property type="match status" value="1"/>
</dbReference>
<organism evidence="5 6">
    <name type="scientific">Roseiconus nitratireducens</name>
    <dbReference type="NCBI Taxonomy" id="2605748"/>
    <lineage>
        <taxon>Bacteria</taxon>
        <taxon>Pseudomonadati</taxon>
        <taxon>Planctomycetota</taxon>
        <taxon>Planctomycetia</taxon>
        <taxon>Pirellulales</taxon>
        <taxon>Pirellulaceae</taxon>
        <taxon>Roseiconus</taxon>
    </lineage>
</organism>
<keyword evidence="1" id="KW-0732">Signal</keyword>
<evidence type="ECO:0000256" key="3">
    <source>
        <dbReference type="ARBA" id="ARBA00022837"/>
    </source>
</evidence>
<feature type="domain" description="Calx-beta" evidence="4">
    <location>
        <begin position="2581"/>
        <end position="2672"/>
    </location>
</feature>
<feature type="domain" description="Calx-beta" evidence="4">
    <location>
        <begin position="840"/>
        <end position="928"/>
    </location>
</feature>
<feature type="domain" description="Calx-beta" evidence="4">
    <location>
        <begin position="2277"/>
        <end position="2366"/>
    </location>
</feature>
<dbReference type="Pfam" id="PF18911">
    <property type="entry name" value="PKD_4"/>
    <property type="match status" value="1"/>
</dbReference>
<dbReference type="Gene3D" id="2.60.40.10">
    <property type="entry name" value="Immunoglobulins"/>
    <property type="match status" value="1"/>
</dbReference>
<feature type="domain" description="Calx-beta" evidence="4">
    <location>
        <begin position="2889"/>
        <end position="2978"/>
    </location>
</feature>
<dbReference type="Pfam" id="PF17164">
    <property type="entry name" value="DUF5122"/>
    <property type="match status" value="17"/>
</dbReference>
<evidence type="ECO:0000256" key="2">
    <source>
        <dbReference type="ARBA" id="ARBA00022737"/>
    </source>
</evidence>
<comment type="caution">
    <text evidence="5">The sequence shown here is derived from an EMBL/GenBank/DDBJ whole genome shotgun (WGS) entry which is preliminary data.</text>
</comment>
<dbReference type="InterPro" id="IPR035986">
    <property type="entry name" value="PKD_dom_sf"/>
</dbReference>
<feature type="domain" description="Calx-beta" evidence="4">
    <location>
        <begin position="1868"/>
        <end position="1959"/>
    </location>
</feature>
<dbReference type="Gene3D" id="2.60.40.2030">
    <property type="match status" value="9"/>
</dbReference>
<dbReference type="PROSITE" id="PS00330">
    <property type="entry name" value="HEMOLYSIN_CALCIUM"/>
    <property type="match status" value="1"/>
</dbReference>
<dbReference type="InterPro" id="IPR003644">
    <property type="entry name" value="Calx_beta"/>
</dbReference>
<keyword evidence="6" id="KW-1185">Reference proteome</keyword>
<gene>
    <name evidence="5" type="ORF">FYK55_02120</name>
</gene>
<evidence type="ECO:0000259" key="4">
    <source>
        <dbReference type="SMART" id="SM00237"/>
    </source>
</evidence>
<name>A0A5M6DM62_9BACT</name>
<dbReference type="SUPFAM" id="SSF51120">
    <property type="entry name" value="beta-Roll"/>
    <property type="match status" value="1"/>
</dbReference>
<evidence type="ECO:0000313" key="5">
    <source>
        <dbReference type="EMBL" id="KAA5547220.1"/>
    </source>
</evidence>
<dbReference type="NCBIfam" id="TIGR02608">
    <property type="entry name" value="delta_60_rpt"/>
    <property type="match status" value="19"/>
</dbReference>
<dbReference type="Gene3D" id="2.80.10.50">
    <property type="match status" value="7"/>
</dbReference>
<sequence length="3550" mass="360915">MAIRKSLWSWNAPTKRANKRRATKRRRVTQRQRRLSLTEKLEDRCLLAGDLDPAFGNGGIVSTEFNANPNASEQFEDVAVDAQGRVIGVGIGNNVIRYNADGSIDTTFGENGIAKAGGIATAVAVQDDGRIVVAGTQVVANTVHGTVTRLLADGSPDLSFDGDGTLLMDVSLTRVRTEAVVVGADGKISVVGTGRDFATNAYEFVAGRYLSDGSPDTTFGGDGTVETDVSSGAEAVRDAALQADGRLVVVGYTGDFNAEDLAVVRYDTDGSLDSSFSGDGIYVDDLSGSGFRDWANGVAIQNDGKIVVAGETIIGGQSDIAVLRLNANGTLDSTFGSFGLVTTDVSFDNDAGNDVAIQSDGTIVVAGSSLPSGSFASTRMAVAQYNSAGSLQSTQTIDIQFRDDEALAVALSGDKIVLGGRASEDGTSFGLDSDAAVVRLNANLSLDTTFDSDGIVTTALNHSNDRGRDIEVLPDGSIVAVGTSQGDFAIAKYLPDGTPDPSFSGDGQAITAFQTEAIATGVAVDGIGRIITVGRGNNAIALTRHNPDGSLDTTFHFDGRFTFPVGNSESIAQDVIIQPDGKIVVLTHPQENVSDIKFVLTRHNEDGSFDTTFGVNGRVDIDFGDPLTHGVDDLAYDLQLQSDGKIVAVGATEYGFTPSTAPNFAVARVNPDGSLDSQFGLGGLVSTDFALTMDYAQAVHVQDDGKILVGGGAQDSLGFDYAIARYNSDGTLDATFGSDGLVLTDLGAQVSVIQGIAQLPSGKIIATGYTNPGGVVSLGTVLYNADGSVDTNFGDAGRHISNFGGSEAYGYGLAVQGGNAVVTGEIIDGGTFNFLTARYATAEAVSKLTVEIDSGQIVESAGSNAATATITRSGSTAGDLEVTLSTSDAGEATLPATVTIPDGQSSTTVAISAVNDDLFDGIQTVTFGAIADGYLAGSTTVDVLDDDAPAISLSITPASIDEDAGPAVGTLQRNDEDLSQPLEVALTSSDPSKATVPATVTIPTGQSSVDFFVTVIDDSIADGDDVVTISAAESVNGSVVLDTTFDSDGRRDTTLLARSSASRPDLYILPDGSVLATSEDGTSTTNAWQLVKHNANGSRDTTFGTNGRVVLDVGVGGSGGAGFSRSITVQTDGKILVTGRGKGTNDIHEDLLLARYNADGSPDTSFATAGVLRVETIGGFDEGENVLVQSNGKIVVVGISDQHAYVGRFLSDGTSDPSFGSGGQALFSFDSMGIARDALLLNDDKIVIFGSSPTFDRNLVMVTQLTSDGAADSTFGNNGRATISFPGDLVTPAAIERQPDGKLLVGATVSFGTGFDEQFAAARFNADGTVDDTFGDGGTFIDLDPQTRGTVKDLIYQSPGRILLAGEGWMANTTTGSSHTLLGLKMDGSVDSSFGDNGFWYDVPHSSTFEALEVAKFDNRGRLVAIGGYANDVDLMRMNIASAPRTASDTLTILEDDAPSLTVTINRDSVSEGAAPGTATATVTRGGDTSGALTVNLVSSDTGAITVPSSVTIGAGQSSATIDLGVVDDSIVDGTQNAVITASASGFQSGNDNIDVTDDDFAGVTIDPKGSPTTSESGGQSIYDVVLTSQPTHPVTMRIATSDGTEGVPLVSSITFTPDDWDVPQTVTIEGVDDPLVDGDIVYTIYNANTVSDDPNYSGIDPVDLTLTNLDNDSLSLQLTLAQNSIDETGSTVATISRNSADLSSALVVSLSSSDTTEATVPDTVTIPVGESSVEFIVSAVNDFLFDGNQVVDIEATATAYTPASVMLTVTDNDSLTLGISFDADSISENGGTATGTVSRNNADLSAPLEVTLSSSDTTEATVPEIVTIPAGAASVDFTITGEDDMLVDGLQTVAVTASANGYMSGVTTLSVSDDDQLKLTLEIDPASISENGGTATVTVTRNDANLSSPLVVTLVSSDTSEATLPTIVTIPAAETFTTATVTGINDDLVDGTQIVQLTASASGYSDATANLDVTDDDSLQLTLSISAASISENGSTTGTVTRNDADLSSPLVVNLSSNDTGEATVPGSVTIEAGQSSADFSIMGVNDNLVDGTQNVRVTATATGYTGASGNLDVTDNESLQLTLSIDAASISENGGTATGTVSRNDADLSEALVVTLASNDTGEATVPATVTIEAGQSSADFAITGVNDDLVDGTQNVDLTATATGYAGASGNLDVTDDDSLQLTLSIDAASISENGGTATGTVSRNDADLSSPLVVTLASNDTGEATVPATVTIEAGQRSADFAITGVNDDLVDGTQNVDLTATATGYANASGNLDVTDDDSLQLTLSIDAASISENGGNATGTVSRNDADLSSPLVVTLASNDTSEATVPATVTIEAGQSSADFTIAGVNDDLVDGTQNVNLSATAAGYAGASGNVSVTDDDGLQLTLTIAPESISENGGTATGTVSRNDSDLSLPLTVLLSSNDTTEATVPTMVTIPADAASVDFTITGVDDMIVDGDQSVAITTSATGYQNGAETLNVSDDDQLKLMLSIDPSSISEGGGNATGIVTRNDGDLSAPLVVTLSSSDVSEATVQATVTIEVGKASASFDIHAVEDLLADGTQTVTVSATAGTHDSASAVVEVTDNDLPQLQLSVTPGSISENGGTATGTVSRNDADLSSALVVTLVSNDTGEATVPATVTIEAGQSSADFAITGINDDLVDGTQNVVLTATATGYAGASGALDVTDDDSLQLTLSIDPSTISESGGTATGTVSRNDADLSSALVVTLASNDTGEATVPATVTIEAGQSSADFAITGINDDLVDGTQNVGLSATATGYAGASGNLDVTDDDSLQLTLSIDPASISENGGTATGTVSRNDGDLSSALVVTLASNDTGEATVPATVTIEAGQSSADFAITGVNDDLVDGTQNVDLTATATGYAGASGNLDVTDDDSLQLTLSIDPASISENGGTATGTVYRNDGDLSSALVVTLASNDTGEATVPATVTIEAGQSSADFSITGINDDLVDGTQNVELTATATDYAGNTGALDVTDDDSLQLTLSIDAASISENGGTATGTVSRNDADLSSVLVVTLVSNDTGEATVPATVTIEAGQSSADFAITGVNDDLVDGTQNVDLTATATGYAGASGALDVADDDSLQLTLSIAPTTISENGGTATGTVSRNDADLSSALVVTLVSNDTGEATVPATVTIEAGQSSADFTIDGVNDDLVDGTQSVQLAATATGYVGASSNLDVTNDDVPTGNTAPEITSLDAGGISENGTPIQLSGEFFDPDLNDTHTIVVSWGDGVTEQLATAVVQQQDDSFLAGHVYATGGIYTITVTVIDAQGESDTATAQGMVSGYQVTEDGQLQFVGSGETDQIVVSHHPRKGMSVSARMGQGNGQQKFNLELDNVTEIIAMLGDGDDHLIVNPNVTIPVIGYGGAGDDHLWGGQGDDYLVGGPGNDNLDGRTGNDILLGGEGDDQIKGGAGQNLLIGGLGSDLLLANRNDPGDILVGGSTTLDQDSTQLRQLLQTGWIDRFAASDDYDSIVDDLADTWLRVGETVFDDGATDQLGGHHRAQDAFFATLDPGAPAADELSGDLDDRVIELF</sequence>
<feature type="domain" description="Calx-beta" evidence="4">
    <location>
        <begin position="2991"/>
        <end position="3080"/>
    </location>
</feature>
<dbReference type="SUPFAM" id="SSF141072">
    <property type="entry name" value="CalX-like"/>
    <property type="match status" value="18"/>
</dbReference>
<feature type="domain" description="Calx-beta" evidence="4">
    <location>
        <begin position="2787"/>
        <end position="2876"/>
    </location>
</feature>
<dbReference type="Proteomes" id="UP000324479">
    <property type="component" value="Unassembled WGS sequence"/>
</dbReference>
<dbReference type="EMBL" id="VWOX01000001">
    <property type="protein sequence ID" value="KAA5547220.1"/>
    <property type="molecule type" value="Genomic_DNA"/>
</dbReference>
<dbReference type="InterPro" id="IPR000601">
    <property type="entry name" value="PKD_dom"/>
</dbReference>
<dbReference type="InterPro" id="IPR013431">
    <property type="entry name" value="Delta_60_rpt"/>
</dbReference>
<dbReference type="InterPro" id="IPR038081">
    <property type="entry name" value="CalX-like_sf"/>
</dbReference>
<reference evidence="5 6" key="1">
    <citation type="submission" date="2019-08" db="EMBL/GenBank/DDBJ databases">
        <authorList>
            <person name="Dhanesh K."/>
            <person name="Kumar G."/>
            <person name="Sasikala C."/>
            <person name="Venkata Ramana C."/>
        </authorList>
    </citation>
    <scope>NUCLEOTIDE SEQUENCE [LARGE SCALE GENOMIC DNA]</scope>
    <source>
        <strain evidence="5 6">JC645</strain>
    </source>
</reference>